<dbReference type="GO" id="GO:0005829">
    <property type="term" value="C:cytosol"/>
    <property type="evidence" value="ECO:0007669"/>
    <property type="project" value="TreeGrafter"/>
</dbReference>
<protein>
    <recommendedName>
        <fullName evidence="10">dITP/XTP pyrophosphatase</fullName>
        <ecNumber evidence="10">3.6.1.66</ecNumber>
    </recommendedName>
    <alternativeName>
        <fullName evidence="10">Non-canonical purine NTP pyrophosphatase</fullName>
    </alternativeName>
    <alternativeName>
        <fullName evidence="10">Non-standard purine NTP pyrophosphatase</fullName>
    </alternativeName>
    <alternativeName>
        <fullName evidence="10">Nucleoside-triphosphate diphosphatase</fullName>
    </alternativeName>
    <alternativeName>
        <fullName evidence="10">Nucleoside-triphosphate pyrophosphatase</fullName>
        <shortName evidence="10">NTPase</shortName>
    </alternativeName>
</protein>
<name>L0FXG9_ECHVK</name>
<comment type="caution">
    <text evidence="10">Lacks conserved residue(s) required for the propagation of feature annotation.</text>
</comment>
<dbReference type="PANTHER" id="PTHR11067:SF9">
    <property type="entry name" value="INOSINE TRIPHOSPHATE PYROPHOSPHATASE"/>
    <property type="match status" value="1"/>
</dbReference>
<reference evidence="14" key="1">
    <citation type="submission" date="2012-02" db="EMBL/GenBank/DDBJ databases">
        <title>The complete genome of Echinicola vietnamensis DSM 17526.</title>
        <authorList>
            <person name="Lucas S."/>
            <person name="Copeland A."/>
            <person name="Lapidus A."/>
            <person name="Glavina del Rio T."/>
            <person name="Dalin E."/>
            <person name="Tice H."/>
            <person name="Bruce D."/>
            <person name="Goodwin L."/>
            <person name="Pitluck S."/>
            <person name="Peters L."/>
            <person name="Ovchinnikova G."/>
            <person name="Teshima H."/>
            <person name="Kyrpides N."/>
            <person name="Mavromatis K."/>
            <person name="Ivanova N."/>
            <person name="Brettin T."/>
            <person name="Detter J.C."/>
            <person name="Han C."/>
            <person name="Larimer F."/>
            <person name="Land M."/>
            <person name="Hauser L."/>
            <person name="Markowitz V."/>
            <person name="Cheng J.-F."/>
            <person name="Hugenholtz P."/>
            <person name="Woyke T."/>
            <person name="Wu D."/>
            <person name="Brambilla E."/>
            <person name="Klenk H.-P."/>
            <person name="Eisen J.A."/>
        </authorList>
    </citation>
    <scope>NUCLEOTIDE SEQUENCE [LARGE SCALE GENOMIC DNA]</scope>
    <source>
        <strain evidence="14">DSM 17526 / LMG 23754 / KMM 6221</strain>
    </source>
</reference>
<evidence type="ECO:0000256" key="10">
    <source>
        <dbReference type="HAMAP-Rule" id="MF_01405"/>
    </source>
</evidence>
<dbReference type="GO" id="GO:0009117">
    <property type="term" value="P:nucleotide metabolic process"/>
    <property type="evidence" value="ECO:0007669"/>
    <property type="project" value="UniProtKB-KW"/>
</dbReference>
<feature type="binding site" evidence="10">
    <location>
        <position position="106"/>
    </location>
    <ligand>
        <name>substrate</name>
    </ligand>
</feature>
<dbReference type="NCBIfam" id="TIGR00042">
    <property type="entry name" value="RdgB/HAM1 family non-canonical purine NTP pyrophosphatase"/>
    <property type="match status" value="1"/>
</dbReference>
<dbReference type="NCBIfam" id="NF011398">
    <property type="entry name" value="PRK14823.1"/>
    <property type="match status" value="1"/>
</dbReference>
<keyword evidence="6 10" id="KW-0460">Magnesium</keyword>
<keyword evidence="4 10" id="KW-0547">Nucleotide-binding</keyword>
<dbReference type="PATRIC" id="fig|926556.3.peg.1247"/>
<gene>
    <name evidence="13" type="ordered locus">Echvi_1180</name>
</gene>
<comment type="catalytic activity">
    <reaction evidence="9 10">
        <text>XTP + H2O = XMP + diphosphate + H(+)</text>
        <dbReference type="Rhea" id="RHEA:28610"/>
        <dbReference type="ChEBI" id="CHEBI:15377"/>
        <dbReference type="ChEBI" id="CHEBI:15378"/>
        <dbReference type="ChEBI" id="CHEBI:33019"/>
        <dbReference type="ChEBI" id="CHEBI:57464"/>
        <dbReference type="ChEBI" id="CHEBI:61314"/>
        <dbReference type="EC" id="3.6.1.66"/>
    </reaction>
</comment>
<dbReference type="InterPro" id="IPR029001">
    <property type="entry name" value="ITPase-like_fam"/>
</dbReference>
<comment type="catalytic activity">
    <reaction evidence="8 10">
        <text>dITP + H2O = dIMP + diphosphate + H(+)</text>
        <dbReference type="Rhea" id="RHEA:28342"/>
        <dbReference type="ChEBI" id="CHEBI:15377"/>
        <dbReference type="ChEBI" id="CHEBI:15378"/>
        <dbReference type="ChEBI" id="CHEBI:33019"/>
        <dbReference type="ChEBI" id="CHEBI:61194"/>
        <dbReference type="ChEBI" id="CHEBI:61382"/>
        <dbReference type="EC" id="3.6.1.66"/>
    </reaction>
</comment>
<dbReference type="GO" id="GO:0017111">
    <property type="term" value="F:ribonucleoside triphosphate phosphatase activity"/>
    <property type="evidence" value="ECO:0007669"/>
    <property type="project" value="InterPro"/>
</dbReference>
<feature type="active site" description="Proton acceptor" evidence="10">
    <location>
        <position position="105"/>
    </location>
</feature>
<evidence type="ECO:0000256" key="8">
    <source>
        <dbReference type="ARBA" id="ARBA00051875"/>
    </source>
</evidence>
<dbReference type="GO" id="GO:0036220">
    <property type="term" value="F:ITP diphosphatase activity"/>
    <property type="evidence" value="ECO:0007669"/>
    <property type="project" value="UniProtKB-UniRule"/>
</dbReference>
<dbReference type="GO" id="GO:0000166">
    <property type="term" value="F:nucleotide binding"/>
    <property type="evidence" value="ECO:0007669"/>
    <property type="project" value="UniProtKB-KW"/>
</dbReference>
<keyword evidence="5 10" id="KW-0378">Hydrolase</keyword>
<evidence type="ECO:0000256" key="7">
    <source>
        <dbReference type="ARBA" id="ARBA00023080"/>
    </source>
</evidence>
<evidence type="ECO:0000256" key="2">
    <source>
        <dbReference type="ARBA" id="ARBA00011738"/>
    </source>
</evidence>
<dbReference type="AlphaFoldDB" id="L0FXG9"/>
<dbReference type="HOGENOM" id="CLU_082080_0_2_10"/>
<comment type="similarity">
    <text evidence="1 10 11">Belongs to the HAM1 NTPase family.</text>
</comment>
<evidence type="ECO:0000256" key="11">
    <source>
        <dbReference type="RuleBase" id="RU003781"/>
    </source>
</evidence>
<feature type="region of interest" description="Disordered" evidence="12">
    <location>
        <begin position="1"/>
        <end position="26"/>
    </location>
</feature>
<dbReference type="HAMAP" id="MF_01405">
    <property type="entry name" value="Non_canon_purine_NTPase"/>
    <property type="match status" value="1"/>
</dbReference>
<feature type="binding site" evidence="10">
    <location>
        <begin position="44"/>
        <end position="49"/>
    </location>
    <ligand>
        <name>substrate</name>
    </ligand>
</feature>
<dbReference type="GO" id="GO:0035870">
    <property type="term" value="F:dITP diphosphatase activity"/>
    <property type="evidence" value="ECO:0007669"/>
    <property type="project" value="UniProtKB-UniRule"/>
</dbReference>
<dbReference type="PANTHER" id="PTHR11067">
    <property type="entry name" value="INOSINE TRIPHOSPHATE PYROPHOSPHATASE/HAM1 PROTEIN"/>
    <property type="match status" value="1"/>
</dbReference>
<dbReference type="eggNOG" id="COG0127">
    <property type="taxonomic scope" value="Bacteria"/>
</dbReference>
<dbReference type="Proteomes" id="UP000010796">
    <property type="component" value="Chromosome"/>
</dbReference>
<dbReference type="Gene3D" id="3.90.950.10">
    <property type="match status" value="1"/>
</dbReference>
<comment type="function">
    <text evidence="10">Pyrophosphatase that catalyzes the hydrolysis of nucleoside triphosphates to their monophosphate derivatives, with a high preference for the non-canonical purine nucleotides XTP (xanthosine triphosphate), dITP (deoxyinosine triphosphate) and ITP. Seems to function as a house-cleaning enzyme that removes non-canonical purine nucleotides from the nucleotide pool, thus preventing their incorporation into DNA/RNA and avoiding chromosomal lesions.</text>
</comment>
<dbReference type="KEGG" id="evi:Echvi_1180"/>
<evidence type="ECO:0000256" key="12">
    <source>
        <dbReference type="SAM" id="MobiDB-lite"/>
    </source>
</evidence>
<evidence type="ECO:0000256" key="5">
    <source>
        <dbReference type="ARBA" id="ARBA00022801"/>
    </source>
</evidence>
<feature type="binding site" evidence="10">
    <location>
        <begin position="185"/>
        <end position="188"/>
    </location>
    <ligand>
        <name>substrate</name>
    </ligand>
</feature>
<evidence type="ECO:0000256" key="9">
    <source>
        <dbReference type="ARBA" id="ARBA00052017"/>
    </source>
</evidence>
<dbReference type="GO" id="GO:0046872">
    <property type="term" value="F:metal ion binding"/>
    <property type="evidence" value="ECO:0007669"/>
    <property type="project" value="UniProtKB-KW"/>
</dbReference>
<dbReference type="InterPro" id="IPR020922">
    <property type="entry name" value="dITP/XTP_pyrophosphatase"/>
</dbReference>
<keyword evidence="3 10" id="KW-0479">Metal-binding</keyword>
<evidence type="ECO:0000313" key="13">
    <source>
        <dbReference type="EMBL" id="AGA77451.1"/>
    </source>
</evidence>
<dbReference type="EMBL" id="CP003346">
    <property type="protein sequence ID" value="AGA77451.1"/>
    <property type="molecule type" value="Genomic_DNA"/>
</dbReference>
<keyword evidence="7 10" id="KW-0546">Nucleotide metabolism</keyword>
<evidence type="ECO:0000256" key="6">
    <source>
        <dbReference type="ARBA" id="ARBA00022842"/>
    </source>
</evidence>
<dbReference type="FunFam" id="3.90.950.10:FF:000001">
    <property type="entry name" value="dITP/XTP pyrophosphatase"/>
    <property type="match status" value="1"/>
</dbReference>
<keyword evidence="14" id="KW-1185">Reference proteome</keyword>
<evidence type="ECO:0000256" key="1">
    <source>
        <dbReference type="ARBA" id="ARBA00008023"/>
    </source>
</evidence>
<evidence type="ECO:0000256" key="3">
    <source>
        <dbReference type="ARBA" id="ARBA00022723"/>
    </source>
</evidence>
<dbReference type="GO" id="GO:0036222">
    <property type="term" value="F:XTP diphosphatase activity"/>
    <property type="evidence" value="ECO:0007669"/>
    <property type="project" value="UniProtKB-UniRule"/>
</dbReference>
<dbReference type="STRING" id="926556.Echvi_1180"/>
<comment type="cofactor">
    <cofactor evidence="10">
        <name>Mg(2+)</name>
        <dbReference type="ChEBI" id="CHEBI:18420"/>
    </cofactor>
    <text evidence="10">Binds 1 Mg(2+) ion per subunit.</text>
</comment>
<organism evidence="13 14">
    <name type="scientific">Echinicola vietnamensis (strain DSM 17526 / LMG 23754 / KMM 6221)</name>
    <dbReference type="NCBI Taxonomy" id="926556"/>
    <lineage>
        <taxon>Bacteria</taxon>
        <taxon>Pseudomonadati</taxon>
        <taxon>Bacteroidota</taxon>
        <taxon>Cytophagia</taxon>
        <taxon>Cytophagales</taxon>
        <taxon>Cyclobacteriaceae</taxon>
        <taxon>Echinicola</taxon>
    </lineage>
</organism>
<feature type="binding site" evidence="10">
    <location>
        <begin position="213"/>
        <end position="214"/>
    </location>
    <ligand>
        <name>substrate</name>
    </ligand>
</feature>
<feature type="binding site" evidence="10">
    <location>
        <position position="208"/>
    </location>
    <ligand>
        <name>substrate</name>
    </ligand>
</feature>
<sequence length="229" mass="25484">MINNQHNPSLGREPSSLTSKIKPRRSSLRKKNTYFCTMKICFATNNPKKIEEVKAALGEDFTIVSLKEIGCHEELPETGDTLDFNAFQKARHVFENYGVSCFADDTGLEVAALDGAPGVYSGRYAGAPRSDDRNVDKLLENMEGVTDRKAQFRTVIALILDGKEYSFEGVAKGEIIQERIGEGGFGYDPVFRPEGHGETFAELSMEAKNAISHRGKAVRKLIHFLNSYR</sequence>
<evidence type="ECO:0000313" key="14">
    <source>
        <dbReference type="Proteomes" id="UP000010796"/>
    </source>
</evidence>
<evidence type="ECO:0000256" key="4">
    <source>
        <dbReference type="ARBA" id="ARBA00022741"/>
    </source>
</evidence>
<dbReference type="GO" id="GO:0009146">
    <property type="term" value="P:purine nucleoside triphosphate catabolic process"/>
    <property type="evidence" value="ECO:0007669"/>
    <property type="project" value="UniProtKB-UniRule"/>
</dbReference>
<comment type="catalytic activity">
    <reaction evidence="10">
        <text>ITP + H2O = IMP + diphosphate + H(+)</text>
        <dbReference type="Rhea" id="RHEA:29399"/>
        <dbReference type="ChEBI" id="CHEBI:15377"/>
        <dbReference type="ChEBI" id="CHEBI:15378"/>
        <dbReference type="ChEBI" id="CHEBI:33019"/>
        <dbReference type="ChEBI" id="CHEBI:58053"/>
        <dbReference type="ChEBI" id="CHEBI:61402"/>
        <dbReference type="EC" id="3.6.1.66"/>
    </reaction>
</comment>
<comment type="subunit">
    <text evidence="2 10">Homodimer.</text>
</comment>
<dbReference type="InterPro" id="IPR002637">
    <property type="entry name" value="RdgB/HAM1"/>
</dbReference>
<dbReference type="Pfam" id="PF01725">
    <property type="entry name" value="Ham1p_like"/>
    <property type="match status" value="1"/>
</dbReference>
<accession>L0FXG9</accession>
<dbReference type="SUPFAM" id="SSF52972">
    <property type="entry name" value="ITPase-like"/>
    <property type="match status" value="1"/>
</dbReference>
<dbReference type="CDD" id="cd00515">
    <property type="entry name" value="HAM1"/>
    <property type="match status" value="1"/>
</dbReference>
<feature type="binding site" evidence="10">
    <location>
        <position position="105"/>
    </location>
    <ligand>
        <name>Mg(2+)</name>
        <dbReference type="ChEBI" id="CHEBI:18420"/>
    </ligand>
</feature>
<dbReference type="EC" id="3.6.1.66" evidence="10"/>
<proteinExistence type="inferred from homology"/>